<name>F0THK9_LACAM</name>
<dbReference type="NCBIfam" id="NF033563">
    <property type="entry name" value="transpos_IS30"/>
    <property type="match status" value="1"/>
</dbReference>
<dbReference type="AlphaFoldDB" id="F0THK9"/>
<dbReference type="InterPro" id="IPR053392">
    <property type="entry name" value="Transposase_IS30-like"/>
</dbReference>
<dbReference type="InterPro" id="IPR001598">
    <property type="entry name" value="Transposase_IS30_CS"/>
</dbReference>
<proteinExistence type="predicted"/>
<evidence type="ECO:0000313" key="1">
    <source>
        <dbReference type="EMBL" id="ADZ08191.1"/>
    </source>
</evidence>
<dbReference type="EMBL" id="CP002559">
    <property type="protein sequence ID" value="ADZ08191.1"/>
    <property type="molecule type" value="Genomic_DNA"/>
</dbReference>
<dbReference type="GO" id="GO:0005829">
    <property type="term" value="C:cytosol"/>
    <property type="evidence" value="ECO:0007669"/>
    <property type="project" value="TreeGrafter"/>
</dbReference>
<dbReference type="GO" id="GO:0004803">
    <property type="term" value="F:transposase activity"/>
    <property type="evidence" value="ECO:0007669"/>
    <property type="project" value="InterPro"/>
</dbReference>
<dbReference type="GO" id="GO:0006313">
    <property type="term" value="P:DNA transposition"/>
    <property type="evidence" value="ECO:0007669"/>
    <property type="project" value="InterPro"/>
</dbReference>
<dbReference type="Proteomes" id="UP000007491">
    <property type="component" value="Chromosome"/>
</dbReference>
<evidence type="ECO:0000313" key="2">
    <source>
        <dbReference type="Proteomes" id="UP000007491"/>
    </source>
</evidence>
<dbReference type="SUPFAM" id="SSF53098">
    <property type="entry name" value="Ribonuclease H-like"/>
    <property type="match status" value="1"/>
</dbReference>
<sequence length="204" mass="23988">MPGYPCPSTPTVYRYIDRGLLDISNIDLPMKLKRRRNKRHHSHGGHALHRKNLGSSIEQRPKEVEDRAAPLHWEGDLVKGVRRKNQTALMTLTERTTRFEVVIKIPDYRASTCQRLLQKEIDQHPDWFKTITFDTDMTKIKNCQIYFAHPYSPWERGTNENCNGLLRQFFPKGKSMKDKTATYVQQATNAINHKHRRILYLFIT</sequence>
<dbReference type="PROSITE" id="PS01043">
    <property type="entry name" value="TRANSPOSASE_IS30"/>
    <property type="match status" value="1"/>
</dbReference>
<accession>F0THK9</accession>
<reference key="2">
    <citation type="submission" date="2011-02" db="EMBL/GenBank/DDBJ databases">
        <authorList>
            <person name="Roh H."/>
            <person name="Ko H.-J."/>
            <person name="Kim S.-H."/>
            <person name="Choi I.-G."/>
            <person name="Oh S."/>
        </authorList>
    </citation>
    <scope>NUCLEOTIDE SEQUENCE</scope>
    <source>
        <strain>30SC</strain>
    </source>
</reference>
<dbReference type="InterPro" id="IPR051917">
    <property type="entry name" value="Transposase-Integrase"/>
</dbReference>
<reference evidence="1 2" key="1">
    <citation type="journal article" date="2011" name="J. Bacteriol.">
        <title>Complete genome sequencing of Lactobacillus acidophilus 30SC, isolated from swine intestine.</title>
        <authorList>
            <person name="Oh S."/>
            <person name="Roh H."/>
            <person name="Ko H.J."/>
            <person name="Kim S."/>
            <person name="Kim K.H."/>
            <person name="Lee S.E."/>
            <person name="Chang I.S."/>
            <person name="Kim S."/>
            <person name="Choi I.G."/>
        </authorList>
    </citation>
    <scope>NUCLEOTIDE SEQUENCE [LARGE SCALE GENOMIC DNA]</scope>
    <source>
        <strain evidence="1 2">30SC</strain>
    </source>
</reference>
<dbReference type="GO" id="GO:0003677">
    <property type="term" value="F:DNA binding"/>
    <property type="evidence" value="ECO:0007669"/>
    <property type="project" value="InterPro"/>
</dbReference>
<dbReference type="Gene3D" id="3.30.420.10">
    <property type="entry name" value="Ribonuclease H-like superfamily/Ribonuclease H"/>
    <property type="match status" value="1"/>
</dbReference>
<dbReference type="HOGENOM" id="CLU_035706_4_0_9"/>
<organism evidence="1 2">
    <name type="scientific">Lactobacillus amylovorus</name>
    <dbReference type="NCBI Taxonomy" id="1604"/>
    <lineage>
        <taxon>Bacteria</taxon>
        <taxon>Bacillati</taxon>
        <taxon>Bacillota</taxon>
        <taxon>Bacilli</taxon>
        <taxon>Lactobacillales</taxon>
        <taxon>Lactobacillaceae</taxon>
        <taxon>Lactobacillus</taxon>
    </lineage>
</organism>
<dbReference type="PANTHER" id="PTHR10948:SF23">
    <property type="entry name" value="TRANSPOSASE INSI FOR INSERTION SEQUENCE ELEMENT IS30A-RELATED"/>
    <property type="match status" value="1"/>
</dbReference>
<dbReference type="InterPro" id="IPR012337">
    <property type="entry name" value="RNaseH-like_sf"/>
</dbReference>
<gene>
    <name evidence="1" type="ordered locus">LAC30SC_10490</name>
</gene>
<dbReference type="KEGG" id="lai:LAC30SC_10490"/>
<dbReference type="PANTHER" id="PTHR10948">
    <property type="entry name" value="TRANSPOSASE"/>
    <property type="match status" value="1"/>
</dbReference>
<dbReference type="InterPro" id="IPR036397">
    <property type="entry name" value="RNaseH_sf"/>
</dbReference>
<protein>
    <submittedName>
        <fullName evidence="1">Transposase</fullName>
    </submittedName>
</protein>